<feature type="compositionally biased region" description="Polar residues" evidence="1">
    <location>
        <begin position="235"/>
        <end position="249"/>
    </location>
</feature>
<name>A0A9Q8L7D2_PASFU</name>
<proteinExistence type="predicted"/>
<keyword evidence="3" id="KW-1185">Reference proteome</keyword>
<dbReference type="AlphaFoldDB" id="A0A9Q8L7D2"/>
<dbReference type="OMA" id="KIHDSAY"/>
<feature type="compositionally biased region" description="Polar residues" evidence="1">
    <location>
        <begin position="1"/>
        <end position="12"/>
    </location>
</feature>
<feature type="region of interest" description="Disordered" evidence="1">
    <location>
        <begin position="149"/>
        <end position="249"/>
    </location>
</feature>
<evidence type="ECO:0000313" key="3">
    <source>
        <dbReference type="Proteomes" id="UP000756132"/>
    </source>
</evidence>
<feature type="compositionally biased region" description="Polar residues" evidence="1">
    <location>
        <begin position="312"/>
        <end position="323"/>
    </location>
</feature>
<evidence type="ECO:0000313" key="2">
    <source>
        <dbReference type="EMBL" id="UJO12169.1"/>
    </source>
</evidence>
<feature type="compositionally biased region" description="Acidic residues" evidence="1">
    <location>
        <begin position="202"/>
        <end position="212"/>
    </location>
</feature>
<evidence type="ECO:0000256" key="1">
    <source>
        <dbReference type="SAM" id="MobiDB-lite"/>
    </source>
</evidence>
<dbReference type="KEGG" id="ffu:CLAFUR5_01750"/>
<reference evidence="2" key="2">
    <citation type="journal article" date="2022" name="Microb. Genom.">
        <title>A chromosome-scale genome assembly of the tomato pathogen Cladosporium fulvum reveals a compartmentalized genome architecture and the presence of a dispensable chromosome.</title>
        <authorList>
            <person name="Zaccaron A.Z."/>
            <person name="Chen L.H."/>
            <person name="Samaras A."/>
            <person name="Stergiopoulos I."/>
        </authorList>
    </citation>
    <scope>NUCLEOTIDE SEQUENCE</scope>
    <source>
        <strain evidence="2">Race5_Kim</strain>
    </source>
</reference>
<sequence length="396" mass="43632">MRSDSSTRTVSQLLPERPSSKPPQPPQKSPQVPGVQTPATVFEEHRSPTIQRALYPGLPAHPAAYKMPAYQSAHHNTRSLEQAKQPALSLSIPGKAYTVREAEGSPDFELLPPPPVIVSTSSDRCDSDSNNRSSSHSLLKYYASVDSGSPDDLYSATPIEEQTQVRRPPPAAITVTKAVFPPRAVRTSTASDVSRRTSFESTDPDEPTPPDEEDRRLTPVVESPIAAIRYPKVPRSSNQSVPRSPNYQVSPNSVTWPVARWQVPDKQVSSRHSPSFMGSNLAAKRRGPTAQQDLELGLKIHDLAYASHSRKNPQQAASISQKVRPSHRQESPFNGYGRVANKRESAWPLPNEVAAAVRSPPLRSPLWEPKLTPRRQGDDLYLSVSIATPLEAHFRQ</sequence>
<feature type="region of interest" description="Disordered" evidence="1">
    <location>
        <begin position="1"/>
        <end position="39"/>
    </location>
</feature>
<feature type="region of interest" description="Disordered" evidence="1">
    <location>
        <begin position="309"/>
        <end position="339"/>
    </location>
</feature>
<dbReference type="RefSeq" id="XP_047756535.1">
    <property type="nucleotide sequence ID" value="XM_047900898.1"/>
</dbReference>
<feature type="region of interest" description="Disordered" evidence="1">
    <location>
        <begin position="265"/>
        <end position="287"/>
    </location>
</feature>
<protein>
    <submittedName>
        <fullName evidence="2">Uncharacterized protein</fullName>
    </submittedName>
</protein>
<dbReference type="OrthoDB" id="3946741at2759"/>
<feature type="region of interest" description="Disordered" evidence="1">
    <location>
        <begin position="104"/>
        <end position="136"/>
    </location>
</feature>
<dbReference type="Proteomes" id="UP000756132">
    <property type="component" value="Chromosome 1"/>
</dbReference>
<accession>A0A9Q8L7D2</accession>
<dbReference type="GeneID" id="71981628"/>
<reference evidence="2" key="1">
    <citation type="submission" date="2021-12" db="EMBL/GenBank/DDBJ databases">
        <authorList>
            <person name="Zaccaron A."/>
            <person name="Stergiopoulos I."/>
        </authorList>
    </citation>
    <scope>NUCLEOTIDE SEQUENCE</scope>
    <source>
        <strain evidence="2">Race5_Kim</strain>
    </source>
</reference>
<gene>
    <name evidence="2" type="ORF">CLAFUR5_01750</name>
</gene>
<dbReference type="EMBL" id="CP090163">
    <property type="protein sequence ID" value="UJO12169.1"/>
    <property type="molecule type" value="Genomic_DNA"/>
</dbReference>
<organism evidence="2 3">
    <name type="scientific">Passalora fulva</name>
    <name type="common">Tomato leaf mold</name>
    <name type="synonym">Cladosporium fulvum</name>
    <dbReference type="NCBI Taxonomy" id="5499"/>
    <lineage>
        <taxon>Eukaryota</taxon>
        <taxon>Fungi</taxon>
        <taxon>Dikarya</taxon>
        <taxon>Ascomycota</taxon>
        <taxon>Pezizomycotina</taxon>
        <taxon>Dothideomycetes</taxon>
        <taxon>Dothideomycetidae</taxon>
        <taxon>Mycosphaerellales</taxon>
        <taxon>Mycosphaerellaceae</taxon>
        <taxon>Fulvia</taxon>
    </lineage>
</organism>